<dbReference type="EMBL" id="SNRW01003221">
    <property type="protein sequence ID" value="KAA6390431.1"/>
    <property type="molecule type" value="Genomic_DNA"/>
</dbReference>
<protein>
    <submittedName>
        <fullName evidence="2">Uncharacterized protein</fullName>
    </submittedName>
</protein>
<reference evidence="2 3" key="1">
    <citation type="submission" date="2019-03" db="EMBL/GenBank/DDBJ databases">
        <title>Single cell metagenomics reveals metabolic interactions within the superorganism composed of flagellate Streblomastix strix and complex community of Bacteroidetes bacteria on its surface.</title>
        <authorList>
            <person name="Treitli S.C."/>
            <person name="Kolisko M."/>
            <person name="Husnik F."/>
            <person name="Keeling P."/>
            <person name="Hampl V."/>
        </authorList>
    </citation>
    <scope>NUCLEOTIDE SEQUENCE [LARGE SCALE GENOMIC DNA]</scope>
    <source>
        <strain evidence="2">ST1C</strain>
    </source>
</reference>
<gene>
    <name evidence="2" type="ORF">EZS28_014044</name>
</gene>
<keyword evidence="1" id="KW-0175">Coiled coil</keyword>
<feature type="coiled-coil region" evidence="1">
    <location>
        <begin position="83"/>
        <end position="117"/>
    </location>
</feature>
<sequence length="322" mass="36613">MQPSEATEVKKTPKEDSFNISVGITSLVVNAPRFDAALVGKQIELGLGRIDELNHILNESVITLNEKLCGDDFIQLLNASRQIEASYAVIDRLELTMKEIKEKMDGLQKCISEEEQNRKTTKNIFRNLQKSIKSRIQPRIALKSALEYTIDFSTVIDSVGLARRVGGISHSDYLRCSWIGSILKGNICKETKSGNKFGIKSKDDGYQLWMEKPVPQQQRLPFISVKQIDSSDKDNKQRNQSVTNFFTCFGLFRRSKKAVQYVISSTSEKLATEEEQTLESLIPIALVSMRWNNEHRTHNIPATIGMQKEKKKRDNQIIKAKF</sequence>
<evidence type="ECO:0000313" key="2">
    <source>
        <dbReference type="EMBL" id="KAA6390431.1"/>
    </source>
</evidence>
<comment type="caution">
    <text evidence="2">The sequence shown here is derived from an EMBL/GenBank/DDBJ whole genome shotgun (WGS) entry which is preliminary data.</text>
</comment>
<evidence type="ECO:0000256" key="1">
    <source>
        <dbReference type="SAM" id="Coils"/>
    </source>
</evidence>
<proteinExistence type="predicted"/>
<dbReference type="AlphaFoldDB" id="A0A5J4W654"/>
<dbReference type="Proteomes" id="UP000324800">
    <property type="component" value="Unassembled WGS sequence"/>
</dbReference>
<dbReference type="OrthoDB" id="10675511at2759"/>
<evidence type="ECO:0000313" key="3">
    <source>
        <dbReference type="Proteomes" id="UP000324800"/>
    </source>
</evidence>
<accession>A0A5J4W654</accession>
<name>A0A5J4W654_9EUKA</name>
<organism evidence="2 3">
    <name type="scientific">Streblomastix strix</name>
    <dbReference type="NCBI Taxonomy" id="222440"/>
    <lineage>
        <taxon>Eukaryota</taxon>
        <taxon>Metamonada</taxon>
        <taxon>Preaxostyla</taxon>
        <taxon>Oxymonadida</taxon>
        <taxon>Streblomastigidae</taxon>
        <taxon>Streblomastix</taxon>
    </lineage>
</organism>